<dbReference type="KEGG" id="hro:HELRODRAFT_159589"/>
<protein>
    <submittedName>
        <fullName evidence="2 3">Uncharacterized protein</fullName>
    </submittedName>
</protein>
<dbReference type="InParanoid" id="T1EP74"/>
<accession>T1EP74</accession>
<sequence length="148" mass="16826">MSSSNNNNNFVRKSVIEEWSEAPTLMLLHKIVLDNINNHNINNHNINNHNINNHNINNNKNSNNNQKQHGRFPQTSDTNGAEKVATPTHSSHLFTGNGNDSKQQNDFWSIKDSETAQGPLLFKFKSLACEVNYCSLLFNFPMLFNVCI</sequence>
<evidence type="ECO:0000313" key="4">
    <source>
        <dbReference type="Proteomes" id="UP000015101"/>
    </source>
</evidence>
<dbReference type="HOGENOM" id="CLU_1760762_0_0_1"/>
<dbReference type="EnsemblMetazoa" id="HelroT159589">
    <property type="protein sequence ID" value="HelroP159589"/>
    <property type="gene ID" value="HelroG159589"/>
</dbReference>
<dbReference type="EMBL" id="AMQM01000277">
    <property type="status" value="NOT_ANNOTATED_CDS"/>
    <property type="molecule type" value="Genomic_DNA"/>
</dbReference>
<proteinExistence type="predicted"/>
<name>T1EP74_HELRO</name>
<feature type="compositionally biased region" description="Polar residues" evidence="1">
    <location>
        <begin position="87"/>
        <end position="100"/>
    </location>
</feature>
<reference evidence="4" key="1">
    <citation type="submission" date="2012-12" db="EMBL/GenBank/DDBJ databases">
        <authorList>
            <person name="Hellsten U."/>
            <person name="Grimwood J."/>
            <person name="Chapman J.A."/>
            <person name="Shapiro H."/>
            <person name="Aerts A."/>
            <person name="Otillar R.P."/>
            <person name="Terry A.Y."/>
            <person name="Boore J.L."/>
            <person name="Simakov O."/>
            <person name="Marletaz F."/>
            <person name="Cho S.-J."/>
            <person name="Edsinger-Gonzales E."/>
            <person name="Havlak P."/>
            <person name="Kuo D.-H."/>
            <person name="Larsson T."/>
            <person name="Lv J."/>
            <person name="Arendt D."/>
            <person name="Savage R."/>
            <person name="Osoegawa K."/>
            <person name="de Jong P."/>
            <person name="Lindberg D.R."/>
            <person name="Seaver E.C."/>
            <person name="Weisblat D.A."/>
            <person name="Putnam N.H."/>
            <person name="Grigoriev I.V."/>
            <person name="Rokhsar D.S."/>
        </authorList>
    </citation>
    <scope>NUCLEOTIDE SEQUENCE</scope>
</reference>
<reference evidence="3" key="3">
    <citation type="submission" date="2015-06" db="UniProtKB">
        <authorList>
            <consortium name="EnsemblMetazoa"/>
        </authorList>
    </citation>
    <scope>IDENTIFICATION</scope>
</reference>
<evidence type="ECO:0000256" key="1">
    <source>
        <dbReference type="SAM" id="MobiDB-lite"/>
    </source>
</evidence>
<feature type="region of interest" description="Disordered" evidence="1">
    <location>
        <begin position="47"/>
        <end position="100"/>
    </location>
</feature>
<feature type="compositionally biased region" description="Low complexity" evidence="1">
    <location>
        <begin position="47"/>
        <end position="65"/>
    </location>
</feature>
<evidence type="ECO:0000313" key="2">
    <source>
        <dbReference type="EMBL" id="ESO12995.1"/>
    </source>
</evidence>
<dbReference type="AlphaFoldDB" id="T1EP74"/>
<reference evidence="2 4" key="2">
    <citation type="journal article" date="2013" name="Nature">
        <title>Insights into bilaterian evolution from three spiralian genomes.</title>
        <authorList>
            <person name="Simakov O."/>
            <person name="Marletaz F."/>
            <person name="Cho S.J."/>
            <person name="Edsinger-Gonzales E."/>
            <person name="Havlak P."/>
            <person name="Hellsten U."/>
            <person name="Kuo D.H."/>
            <person name="Larsson T."/>
            <person name="Lv J."/>
            <person name="Arendt D."/>
            <person name="Savage R."/>
            <person name="Osoegawa K."/>
            <person name="de Jong P."/>
            <person name="Grimwood J."/>
            <person name="Chapman J.A."/>
            <person name="Shapiro H."/>
            <person name="Aerts A."/>
            <person name="Otillar R.P."/>
            <person name="Terry A.Y."/>
            <person name="Boore J.L."/>
            <person name="Grigoriev I.V."/>
            <person name="Lindberg D.R."/>
            <person name="Seaver E.C."/>
            <person name="Weisblat D.A."/>
            <person name="Putnam N.H."/>
            <person name="Rokhsar D.S."/>
        </authorList>
    </citation>
    <scope>NUCLEOTIDE SEQUENCE</scope>
</reference>
<dbReference type="GeneID" id="20198374"/>
<evidence type="ECO:0000313" key="3">
    <source>
        <dbReference type="EnsemblMetazoa" id="HelroP159589"/>
    </source>
</evidence>
<dbReference type="RefSeq" id="XP_009009715.1">
    <property type="nucleotide sequence ID" value="XM_009011467.1"/>
</dbReference>
<dbReference type="Proteomes" id="UP000015101">
    <property type="component" value="Unassembled WGS sequence"/>
</dbReference>
<gene>
    <name evidence="3" type="primary">20198374</name>
    <name evidence="2" type="ORF">HELRODRAFT_159589</name>
</gene>
<dbReference type="CTD" id="20198374"/>
<organism evidence="3 4">
    <name type="scientific">Helobdella robusta</name>
    <name type="common">Californian leech</name>
    <dbReference type="NCBI Taxonomy" id="6412"/>
    <lineage>
        <taxon>Eukaryota</taxon>
        <taxon>Metazoa</taxon>
        <taxon>Spiralia</taxon>
        <taxon>Lophotrochozoa</taxon>
        <taxon>Annelida</taxon>
        <taxon>Clitellata</taxon>
        <taxon>Hirudinea</taxon>
        <taxon>Rhynchobdellida</taxon>
        <taxon>Glossiphoniidae</taxon>
        <taxon>Helobdella</taxon>
    </lineage>
</organism>
<dbReference type="EMBL" id="KB095811">
    <property type="protein sequence ID" value="ESO12995.1"/>
    <property type="molecule type" value="Genomic_DNA"/>
</dbReference>
<keyword evidence="4" id="KW-1185">Reference proteome</keyword>